<reference evidence="2" key="1">
    <citation type="submission" date="2017-03" db="EMBL/GenBank/DDBJ databases">
        <title>Phytopthora megakarya and P. palmivora, two closely related causual agents of cacao black pod achieved similar genome size and gene model numbers by different mechanisms.</title>
        <authorList>
            <person name="Ali S."/>
            <person name="Shao J."/>
            <person name="Larry D.J."/>
            <person name="Kronmiller B."/>
            <person name="Shen D."/>
            <person name="Strem M.D."/>
            <person name="Melnick R.L."/>
            <person name="Guiltinan M.J."/>
            <person name="Tyler B.M."/>
            <person name="Meinhardt L.W."/>
            <person name="Bailey B.A."/>
        </authorList>
    </citation>
    <scope>NUCLEOTIDE SEQUENCE [LARGE SCALE GENOMIC DNA]</scope>
    <source>
        <strain evidence="2">zdho120</strain>
    </source>
</reference>
<name>A0A225VSQ3_9STRA</name>
<dbReference type="AlphaFoldDB" id="A0A225VSQ3"/>
<proteinExistence type="predicted"/>
<evidence type="ECO:0000313" key="1">
    <source>
        <dbReference type="EMBL" id="OWZ08194.1"/>
    </source>
</evidence>
<sequence length="121" mass="13948">MRKTLSWKGLLAHVQVVKLESKITEVWLANDAKALTIIAQDVEQQHQTKIRSALRAMVTWNTLFEYYNHTTLDNRVAMTRRLHEFKTNEDTSDELVVGLKTLEEPVDEEQQMVVLLSSLPA</sequence>
<protein>
    <submittedName>
        <fullName evidence="1">Polyprotein</fullName>
    </submittedName>
</protein>
<keyword evidence="2" id="KW-1185">Reference proteome</keyword>
<accession>A0A225VSQ3</accession>
<organism evidence="1 2">
    <name type="scientific">Phytophthora megakarya</name>
    <dbReference type="NCBI Taxonomy" id="4795"/>
    <lineage>
        <taxon>Eukaryota</taxon>
        <taxon>Sar</taxon>
        <taxon>Stramenopiles</taxon>
        <taxon>Oomycota</taxon>
        <taxon>Peronosporomycetes</taxon>
        <taxon>Peronosporales</taxon>
        <taxon>Peronosporaceae</taxon>
        <taxon>Phytophthora</taxon>
    </lineage>
</organism>
<comment type="caution">
    <text evidence="1">The sequence shown here is derived from an EMBL/GenBank/DDBJ whole genome shotgun (WGS) entry which is preliminary data.</text>
</comment>
<dbReference type="Proteomes" id="UP000198211">
    <property type="component" value="Unassembled WGS sequence"/>
</dbReference>
<dbReference type="Pfam" id="PF14223">
    <property type="entry name" value="Retrotran_gag_2"/>
    <property type="match status" value="1"/>
</dbReference>
<dbReference type="EMBL" id="NBNE01003239">
    <property type="protein sequence ID" value="OWZ08194.1"/>
    <property type="molecule type" value="Genomic_DNA"/>
</dbReference>
<dbReference type="OrthoDB" id="165998at2759"/>
<gene>
    <name evidence="1" type="ORF">PHMEG_00019301</name>
</gene>
<evidence type="ECO:0000313" key="2">
    <source>
        <dbReference type="Proteomes" id="UP000198211"/>
    </source>
</evidence>